<dbReference type="InterPro" id="IPR012347">
    <property type="entry name" value="Ferritin-like"/>
</dbReference>
<feature type="signal peptide" evidence="1">
    <location>
        <begin position="1"/>
        <end position="20"/>
    </location>
</feature>
<feature type="domain" description="DUF4142" evidence="2">
    <location>
        <begin position="39"/>
        <end position="174"/>
    </location>
</feature>
<dbReference type="RefSeq" id="WP_182949345.1">
    <property type="nucleotide sequence ID" value="NZ_JABEQK010000005.1"/>
</dbReference>
<dbReference type="Proteomes" id="UP000540556">
    <property type="component" value="Unassembled WGS sequence"/>
</dbReference>
<dbReference type="InterPro" id="IPR025419">
    <property type="entry name" value="DUF4142"/>
</dbReference>
<protein>
    <submittedName>
        <fullName evidence="3">DUF4142 domain-containing protein</fullName>
    </submittedName>
</protein>
<keyword evidence="4" id="KW-1185">Reference proteome</keyword>
<dbReference type="Gene3D" id="1.20.1260.10">
    <property type="match status" value="1"/>
</dbReference>
<dbReference type="Pfam" id="PF13628">
    <property type="entry name" value="DUF4142"/>
    <property type="match status" value="1"/>
</dbReference>
<dbReference type="PANTHER" id="PTHR38593:SF1">
    <property type="entry name" value="BLR2558 PROTEIN"/>
    <property type="match status" value="1"/>
</dbReference>
<accession>A0A7W4KDE3</accession>
<name>A0A7W4KDE3_9PROT</name>
<dbReference type="EMBL" id="JABEQK010000005">
    <property type="protein sequence ID" value="MBB2204927.1"/>
    <property type="molecule type" value="Genomic_DNA"/>
</dbReference>
<dbReference type="AlphaFoldDB" id="A0A7W4KDE3"/>
<proteinExistence type="predicted"/>
<comment type="caution">
    <text evidence="3">The sequence shown here is derived from an EMBL/GenBank/DDBJ whole genome shotgun (WGS) entry which is preliminary data.</text>
</comment>
<evidence type="ECO:0000313" key="4">
    <source>
        <dbReference type="Proteomes" id="UP000540556"/>
    </source>
</evidence>
<sequence>MTTHCRRLLFAALLPLAACANAPKPASPPASQPPALSDADTVFLEKAARSNDFIMATARLADTRSRNPRIRTFAARLVSDHAASQDRLKTIADQHGTTLPDALDTDEEHVLDSLTAEKGRNFDRDFTSLQVASHENAAPLFQAEATGGTDPALKTYAADMQAAIRSHLDMAKALGQHRPHHRPHH</sequence>
<dbReference type="PANTHER" id="PTHR38593">
    <property type="entry name" value="BLR2558 PROTEIN"/>
    <property type="match status" value="1"/>
</dbReference>
<keyword evidence="1" id="KW-0732">Signal</keyword>
<evidence type="ECO:0000313" key="3">
    <source>
        <dbReference type="EMBL" id="MBB2204927.1"/>
    </source>
</evidence>
<evidence type="ECO:0000259" key="2">
    <source>
        <dbReference type="Pfam" id="PF13628"/>
    </source>
</evidence>
<gene>
    <name evidence="3" type="ORF">HLH27_07850</name>
</gene>
<organism evidence="3 4">
    <name type="scientific">Gluconacetobacter takamatsuzukensis</name>
    <dbReference type="NCBI Taxonomy" id="1286190"/>
    <lineage>
        <taxon>Bacteria</taxon>
        <taxon>Pseudomonadati</taxon>
        <taxon>Pseudomonadota</taxon>
        <taxon>Alphaproteobacteria</taxon>
        <taxon>Acetobacterales</taxon>
        <taxon>Acetobacteraceae</taxon>
        <taxon>Gluconacetobacter</taxon>
    </lineage>
</organism>
<reference evidence="3 4" key="1">
    <citation type="submission" date="2020-04" db="EMBL/GenBank/DDBJ databases">
        <title>Description of novel Gluconacetobacter.</title>
        <authorList>
            <person name="Sombolestani A."/>
        </authorList>
    </citation>
    <scope>NUCLEOTIDE SEQUENCE [LARGE SCALE GENOMIC DNA]</scope>
    <source>
        <strain evidence="3 4">LMG 27800</strain>
    </source>
</reference>
<evidence type="ECO:0000256" key="1">
    <source>
        <dbReference type="SAM" id="SignalP"/>
    </source>
</evidence>
<feature type="chain" id="PRO_5031501145" evidence="1">
    <location>
        <begin position="21"/>
        <end position="185"/>
    </location>
</feature>